<evidence type="ECO:0000256" key="7">
    <source>
        <dbReference type="SAM" id="Phobius"/>
    </source>
</evidence>
<evidence type="ECO:0000256" key="2">
    <source>
        <dbReference type="ARBA" id="ARBA00022525"/>
    </source>
</evidence>
<feature type="region of interest" description="Disordered" evidence="6">
    <location>
        <begin position="1"/>
        <end position="32"/>
    </location>
</feature>
<feature type="compositionally biased region" description="Basic and acidic residues" evidence="6">
    <location>
        <begin position="54"/>
        <end position="74"/>
    </location>
</feature>
<protein>
    <submittedName>
        <fullName evidence="8">Chorion peroxidase</fullName>
    </submittedName>
</protein>
<dbReference type="PANTHER" id="PTHR11475">
    <property type="entry name" value="OXIDASE/PEROXIDASE"/>
    <property type="match status" value="1"/>
</dbReference>
<dbReference type="PANTHER" id="PTHR11475:SF106">
    <property type="entry name" value="CURLY SU"/>
    <property type="match status" value="1"/>
</dbReference>
<proteinExistence type="predicted"/>
<dbReference type="PROSITE" id="PS50292">
    <property type="entry name" value="PEROXIDASE_3"/>
    <property type="match status" value="1"/>
</dbReference>
<feature type="transmembrane region" description="Helical" evidence="7">
    <location>
        <begin position="110"/>
        <end position="132"/>
    </location>
</feature>
<dbReference type="GO" id="GO:0046872">
    <property type="term" value="F:metal ion binding"/>
    <property type="evidence" value="ECO:0007669"/>
    <property type="project" value="UniProtKB-KW"/>
</dbReference>
<keyword evidence="3 8" id="KW-0560">Oxidoreductase</keyword>
<dbReference type="AlphaFoldDB" id="A0A6G1SGY3"/>
<organism evidence="8">
    <name type="scientific">Aceria tosichella</name>
    <name type="common">wheat curl mite</name>
    <dbReference type="NCBI Taxonomy" id="561515"/>
    <lineage>
        <taxon>Eukaryota</taxon>
        <taxon>Metazoa</taxon>
        <taxon>Ecdysozoa</taxon>
        <taxon>Arthropoda</taxon>
        <taxon>Chelicerata</taxon>
        <taxon>Arachnida</taxon>
        <taxon>Acari</taxon>
        <taxon>Acariformes</taxon>
        <taxon>Trombidiformes</taxon>
        <taxon>Prostigmata</taxon>
        <taxon>Eupodina</taxon>
        <taxon>Eriophyoidea</taxon>
        <taxon>Eriophyidae</taxon>
        <taxon>Eriophyinae</taxon>
        <taxon>Aceriini</taxon>
        <taxon>Aceria</taxon>
    </lineage>
</organism>
<evidence type="ECO:0000256" key="1">
    <source>
        <dbReference type="ARBA" id="ARBA00004613"/>
    </source>
</evidence>
<name>A0A6G1SGY3_9ACAR</name>
<dbReference type="GO" id="GO:0020037">
    <property type="term" value="F:heme binding"/>
    <property type="evidence" value="ECO:0007669"/>
    <property type="project" value="InterPro"/>
</dbReference>
<feature type="region of interest" description="Disordered" evidence="6">
    <location>
        <begin position="168"/>
        <end position="282"/>
    </location>
</feature>
<gene>
    <name evidence="8" type="primary">pxt_0</name>
    <name evidence="8" type="ORF">g.11271</name>
</gene>
<dbReference type="Pfam" id="PF03098">
    <property type="entry name" value="An_peroxidase"/>
    <property type="match status" value="1"/>
</dbReference>
<feature type="binding site" description="axial binding residue" evidence="5">
    <location>
        <position position="745"/>
    </location>
    <ligand>
        <name>heme b</name>
        <dbReference type="ChEBI" id="CHEBI:60344"/>
    </ligand>
    <ligandPart>
        <name>Fe</name>
        <dbReference type="ChEBI" id="CHEBI:18248"/>
    </ligandPart>
</feature>
<dbReference type="Gene3D" id="1.10.640.10">
    <property type="entry name" value="Haem peroxidase domain superfamily, animal type"/>
    <property type="match status" value="1"/>
</dbReference>
<reference evidence="8" key="1">
    <citation type="submission" date="2018-10" db="EMBL/GenBank/DDBJ databases">
        <title>Transcriptome assembly of Aceria tosichella (Wheat curl mite) Type 2.</title>
        <authorList>
            <person name="Scully E.D."/>
            <person name="Geib S.M."/>
            <person name="Palmer N.A."/>
            <person name="Gupta A.K."/>
            <person name="Sarath G."/>
            <person name="Tatineni S."/>
        </authorList>
    </citation>
    <scope>NUCLEOTIDE SEQUENCE</scope>
    <source>
        <strain evidence="8">LincolnNE</strain>
    </source>
</reference>
<keyword evidence="4" id="KW-0732">Signal</keyword>
<dbReference type="GO" id="GO:0004601">
    <property type="term" value="F:peroxidase activity"/>
    <property type="evidence" value="ECO:0007669"/>
    <property type="project" value="UniProtKB-KW"/>
</dbReference>
<comment type="subcellular location">
    <subcellularLocation>
        <location evidence="1">Secreted</location>
    </subcellularLocation>
</comment>
<feature type="compositionally biased region" description="Polar residues" evidence="6">
    <location>
        <begin position="210"/>
        <end position="242"/>
    </location>
</feature>
<dbReference type="SUPFAM" id="SSF48113">
    <property type="entry name" value="Heme-dependent peroxidases"/>
    <property type="match status" value="1"/>
</dbReference>
<evidence type="ECO:0000256" key="3">
    <source>
        <dbReference type="ARBA" id="ARBA00022559"/>
    </source>
</evidence>
<evidence type="ECO:0000256" key="5">
    <source>
        <dbReference type="PIRSR" id="PIRSR619791-2"/>
    </source>
</evidence>
<keyword evidence="5" id="KW-0349">Heme</keyword>
<dbReference type="GO" id="GO:0005576">
    <property type="term" value="C:extracellular region"/>
    <property type="evidence" value="ECO:0007669"/>
    <property type="project" value="UniProtKB-SubCell"/>
</dbReference>
<dbReference type="CDD" id="cd09823">
    <property type="entry name" value="peroxinectin_like"/>
    <property type="match status" value="1"/>
</dbReference>
<keyword evidence="5" id="KW-0408">Iron</keyword>
<dbReference type="InterPro" id="IPR019791">
    <property type="entry name" value="Haem_peroxidase_animal"/>
</dbReference>
<evidence type="ECO:0000313" key="8">
    <source>
        <dbReference type="EMBL" id="MDE49481.1"/>
    </source>
</evidence>
<keyword evidence="3 8" id="KW-0575">Peroxidase</keyword>
<keyword evidence="7" id="KW-0472">Membrane</keyword>
<dbReference type="GO" id="GO:0006979">
    <property type="term" value="P:response to oxidative stress"/>
    <property type="evidence" value="ECO:0007669"/>
    <property type="project" value="InterPro"/>
</dbReference>
<dbReference type="PRINTS" id="PR00457">
    <property type="entry name" value="ANPEROXIDASE"/>
</dbReference>
<keyword evidence="7" id="KW-0812">Transmembrane</keyword>
<keyword evidence="2" id="KW-0964">Secreted</keyword>
<keyword evidence="7" id="KW-1133">Transmembrane helix</keyword>
<feature type="region of interest" description="Disordered" evidence="6">
    <location>
        <begin position="45"/>
        <end position="98"/>
    </location>
</feature>
<feature type="compositionally biased region" description="Basic and acidic residues" evidence="6">
    <location>
        <begin position="1"/>
        <end position="21"/>
    </location>
</feature>
<sequence>MTTSERREHKQQEKQKKEKQIRATSVRSSSSSSCCCTTARLYHHRSCRHRHKSRPETRVHNGRDGLGGKRETRFSRLRPTPSSSSSSPTLLAARSTNKPIETTRAARFSLAWPTLALLLALFTLLVVTQAYLPKSIGRQAVSISANDDVSGPWNLAAFGDSVDSLRKSPIRGSSSGGGGVKTAPSFQSSSESYKPFKTSKRANVGPWETQLPSGSGLQQSVKQYQDVTSSSVPLNNLANGFSSKRKSRELIDDSQGEEEMLSPYGPSSSQSSQLIPAARQTRQTEPSGKKCALILHRTYVRKLSNDIDNIESEVEPTGRAERVCITYENINEALEEAKKRRGFKLSNELMAAIQSIEPLPPYIAQIGELNLELVKVLKERFDLSPDEISEGLPLVDMSRTNFWPICPLMVKPIKCDPTGRFRSFTGHCNNLENPTWGTSQTPYVRYLPPRHPDGVEEFRRSVVDETPLPPVRLVSSMVHRDADQPSGDLSLFIMVFGQIVDHELTQAAPPRDENGLDFNCCKEPTKSEYCSPIRIPENDPLYRKYGQTCMDFKRSLVGLRPNCRLGPRVHINTITPTIDGNTIYGSTKAVSDQLRSFTGGTLKVQNVFKSLKMKPLLPRQTVRPDLDCFERPNNMFCFLAGDDRVNEQPTLTVMHTILVREHNRVASQLGKLNPHWNDDRIFHETRHLMAAKISTIVQTEYLPMLIGNQLMESNNLTSMSQSSYDPDIVPGIGQGFTTAAFRQGHTFIQGQLRLHDSRSFKFIESISLRHLFKRPFHYYNPGQIDKVLAGALNTPAQSYDPFITQEIAGHLFQEPGEEFGMDLISINLQRGREQGVPGYVAFRERFTRLPKVRSFDDLLTTMSNRTVYLYSRLYKSVHDIDLWSGGVSELPRDGALVGPTFAAIIGYQFSQIKNGDRFWYENGNQPSSFTSAQLREIKKFSLARLLCINSDEVQLIQRKALKLPHQIYNPLMSCKDLNDVDLRYWREDPNTPGQFFE</sequence>
<accession>A0A6G1SGY3</accession>
<feature type="compositionally biased region" description="Low complexity" evidence="6">
    <location>
        <begin position="77"/>
        <end position="96"/>
    </location>
</feature>
<dbReference type="FunFam" id="1.10.640.10:FF:000003">
    <property type="entry name" value="chorion peroxidase"/>
    <property type="match status" value="1"/>
</dbReference>
<feature type="compositionally biased region" description="Low complexity" evidence="6">
    <location>
        <begin position="22"/>
        <end position="32"/>
    </location>
</feature>
<dbReference type="InterPro" id="IPR010255">
    <property type="entry name" value="Haem_peroxidase_sf"/>
</dbReference>
<evidence type="ECO:0000256" key="4">
    <source>
        <dbReference type="ARBA" id="ARBA00022729"/>
    </source>
</evidence>
<evidence type="ECO:0000256" key="6">
    <source>
        <dbReference type="SAM" id="MobiDB-lite"/>
    </source>
</evidence>
<keyword evidence="5" id="KW-0479">Metal-binding</keyword>
<dbReference type="InterPro" id="IPR037120">
    <property type="entry name" value="Haem_peroxidase_sf_animal"/>
</dbReference>
<dbReference type="EMBL" id="GGYP01004710">
    <property type="protein sequence ID" value="MDE49481.1"/>
    <property type="molecule type" value="Transcribed_RNA"/>
</dbReference>